<dbReference type="EMBL" id="LR721751">
    <property type="protein sequence ID" value="VVV06354.1"/>
    <property type="molecule type" value="Genomic_DNA"/>
</dbReference>
<gene>
    <name evidence="1" type="ORF">AW0309160_03844</name>
</gene>
<dbReference type="AlphaFoldDB" id="A0A5Q4ZT13"/>
<accession>A0A5Q4ZT13</accession>
<evidence type="ECO:0000313" key="1">
    <source>
        <dbReference type="EMBL" id="VVV06354.1"/>
    </source>
</evidence>
<proteinExistence type="predicted"/>
<name>A0A5Q4ZT13_9GAMM</name>
<protein>
    <submittedName>
        <fullName evidence="1">Uncharacterized protein</fullName>
    </submittedName>
</protein>
<organism evidence="1">
    <name type="scientific">Aliivibrio wodanis</name>
    <dbReference type="NCBI Taxonomy" id="80852"/>
    <lineage>
        <taxon>Bacteria</taxon>
        <taxon>Pseudomonadati</taxon>
        <taxon>Pseudomonadota</taxon>
        <taxon>Gammaproteobacteria</taxon>
        <taxon>Vibrionales</taxon>
        <taxon>Vibrionaceae</taxon>
        <taxon>Aliivibrio</taxon>
    </lineage>
</organism>
<reference evidence="1" key="1">
    <citation type="submission" date="2019-09" db="EMBL/GenBank/DDBJ databases">
        <authorList>
            <person name="Hjerde E."/>
        </authorList>
    </citation>
    <scope>NUCLEOTIDE SEQUENCE</scope>
    <source>
        <strain evidence="1">06/09/160</strain>
    </source>
</reference>
<sequence>MTCQILLDSIKNDDLWILKTNYQNTDTPWLCLVHECIKHDSSRCLVYLLEDMDFASLTDFVKAVNYAVEQGVCNLVKCIVFSVNGYNLQNYLEESSIEQQLAFFKSITHIHNIDWESLVDHGVINEEMLVAVLKESTFNPATLCDFISYLYYIDVHVQFEHDSFALAISRLLGLISSISPHDAVNFYERCIFPFESTENTKKFIFKCQPEALDIIMLEFELSEYLINNILSTSVNKLKGTSITKNIDAVSKLINKDMDFAKKILEHPEFEYSKDGDDEHQSWEWSLARELFNNEKFRAIFILIGLGAPVGVFIKLDIASGYCLAIGVHNLYCTNDDHNKFFNDIKKILDNGIVFPELIFSSINGDTAKFDFKRLYDLLSEYTTLNRQEVSEFVIKIYGSKITSYADISYKEAFRLYNNDNDLDTDNYHFYRWNEELFTYVGEDHLCQYS</sequence>